<reference evidence="2 3" key="1">
    <citation type="submission" date="2013-12" db="EMBL/GenBank/DDBJ databases">
        <authorList>
            <person name="Zelazny A."/>
            <person name="Olivier K."/>
            <person name="Holland S."/>
            <person name="Lenaerts A."/>
            <person name="Ordway D."/>
            <person name="DeGroote M.A."/>
            <person name="Parker T."/>
            <person name="Sizemore C."/>
            <person name="Tallon L.J."/>
            <person name="Sadzewicz L.K."/>
            <person name="Sengamalay N."/>
            <person name="Fraser C.M."/>
            <person name="Hine E."/>
            <person name="Shefchek K.A."/>
            <person name="Das S.P."/>
            <person name="Tettelin H."/>
        </authorList>
    </citation>
    <scope>NUCLEOTIDE SEQUENCE [LARGE SCALE GENOMIC DNA]</scope>
    <source>
        <strain evidence="2 3">1948</strain>
    </source>
</reference>
<dbReference type="AlphaFoldDB" id="A0A829QRR1"/>
<dbReference type="Gene3D" id="3.10.450.50">
    <property type="match status" value="1"/>
</dbReference>
<accession>A0A829QRR1</accession>
<comment type="caution">
    <text evidence="2">The sequence shown here is derived from an EMBL/GenBank/DDBJ whole genome shotgun (WGS) entry which is preliminary data.</text>
</comment>
<dbReference type="EMBL" id="JAOH01000002">
    <property type="protein sequence ID" value="EUA65181.1"/>
    <property type="molecule type" value="Genomic_DNA"/>
</dbReference>
<name>A0A829QRR1_9MYCO</name>
<dbReference type="Pfam" id="PF12680">
    <property type="entry name" value="SnoaL_2"/>
    <property type="match status" value="1"/>
</dbReference>
<dbReference type="SUPFAM" id="SSF54427">
    <property type="entry name" value="NTF2-like"/>
    <property type="match status" value="1"/>
</dbReference>
<organism evidence="2 3">
    <name type="scientific">Mycobacteroides abscessus 1948</name>
    <dbReference type="NCBI Taxonomy" id="1299323"/>
    <lineage>
        <taxon>Bacteria</taxon>
        <taxon>Bacillati</taxon>
        <taxon>Actinomycetota</taxon>
        <taxon>Actinomycetes</taxon>
        <taxon>Mycobacteriales</taxon>
        <taxon>Mycobacteriaceae</taxon>
        <taxon>Mycobacteroides</taxon>
        <taxon>Mycobacteroides abscessus</taxon>
    </lineage>
</organism>
<evidence type="ECO:0000313" key="2">
    <source>
        <dbReference type="EMBL" id="EUA65181.1"/>
    </source>
</evidence>
<gene>
    <name evidence="2" type="ORF">I542_5361</name>
</gene>
<evidence type="ECO:0000259" key="1">
    <source>
        <dbReference type="Pfam" id="PF12680"/>
    </source>
</evidence>
<sequence length="143" mass="15693">MINNVVETWHGIISGANPEALNDLLADDVVFYSPVVFTPQHGKPVTAMYLLAAFATLAGPDSGFHYVKEVLAGNQAVLEFESTVDGKYINGVDIVTCDDAGKIIEFKVMIRAATGHQRDPREDARRTRSGTRLIFTPQRTTNQ</sequence>
<proteinExistence type="predicted"/>
<evidence type="ECO:0000313" key="3">
    <source>
        <dbReference type="Proteomes" id="UP000021210"/>
    </source>
</evidence>
<dbReference type="InterPro" id="IPR032710">
    <property type="entry name" value="NTF2-like_dom_sf"/>
</dbReference>
<protein>
    <submittedName>
        <fullName evidence="2">SnoaL-like domain protein</fullName>
    </submittedName>
</protein>
<dbReference type="InterPro" id="IPR037401">
    <property type="entry name" value="SnoaL-like"/>
</dbReference>
<dbReference type="Proteomes" id="UP000021210">
    <property type="component" value="Unassembled WGS sequence"/>
</dbReference>
<feature type="domain" description="SnoaL-like" evidence="1">
    <location>
        <begin position="7"/>
        <end position="105"/>
    </location>
</feature>